<sequence>MKVICEEAVYCFPEKRSINLLADNIYKDRLIKCLQEYFGKKKKTYCQVFNDDEQRILYDELDFIYLPYSKTGLEQNFVFSPKSLFNIEITKIIENNGEQFQSIEHIRNDMHELLSDKGITQLRRILSTDLPVLLDMKMENFDIGKLLEMLSIDVEELSVDLRYMICYNLLLYLNRDKNCIVYIDFPITEAAVLWMKEYVKKGIVFFVNNDVADNCYALLDTCSFVAMSDKNFVEEICYEMSELPLISYVFHPFVQEHMDLQNKKIKEYDSQLSDGSTTFYLMFDRENAQIVDN</sequence>
<evidence type="ECO:0000313" key="1">
    <source>
        <dbReference type="EMBL" id="MDM8156711.1"/>
    </source>
</evidence>
<reference evidence="2" key="1">
    <citation type="submission" date="2023-06" db="EMBL/GenBank/DDBJ databases">
        <title>Identification and characterization of horizontal gene transfer across gut microbiota members of farm animals based on homology search.</title>
        <authorList>
            <person name="Zeman M."/>
            <person name="Kubasova T."/>
            <person name="Jahodarova E."/>
            <person name="Nykrynova M."/>
            <person name="Rychlik I."/>
        </authorList>
    </citation>
    <scope>NUCLEOTIDE SEQUENCE [LARGE SCALE GENOMIC DNA]</scope>
    <source>
        <strain evidence="2">ET39</strain>
    </source>
</reference>
<organism evidence="1 2">
    <name type="scientific">Amedibacillus dolichus</name>
    <dbReference type="NCBI Taxonomy" id="31971"/>
    <lineage>
        <taxon>Bacteria</taxon>
        <taxon>Bacillati</taxon>
        <taxon>Bacillota</taxon>
        <taxon>Erysipelotrichia</taxon>
        <taxon>Erysipelotrichales</taxon>
        <taxon>Erysipelotrichaceae</taxon>
        <taxon>Amedibacillus</taxon>
    </lineage>
</organism>
<keyword evidence="2" id="KW-1185">Reference proteome</keyword>
<proteinExistence type="predicted"/>
<reference evidence="1 2" key="3">
    <citation type="submission" date="2023-06" db="EMBL/GenBank/DDBJ databases">
        <authorList>
            <person name="Zeman M."/>
            <person name="Kubasova T."/>
            <person name="Jahodarova E."/>
            <person name="Nykrynova M."/>
            <person name="Rychlik I."/>
        </authorList>
    </citation>
    <scope>NUCLEOTIDE SEQUENCE [LARGE SCALE GENOMIC DNA]</scope>
    <source>
        <strain evidence="1 2">ET39</strain>
    </source>
</reference>
<evidence type="ECO:0000313" key="2">
    <source>
        <dbReference type="Proteomes" id="UP001529340"/>
    </source>
</evidence>
<comment type="caution">
    <text evidence="1">The sequence shown here is derived from an EMBL/GenBank/DDBJ whole genome shotgun (WGS) entry which is preliminary data.</text>
</comment>
<accession>A0ABT7UAQ3</accession>
<dbReference type="RefSeq" id="WP_289607179.1">
    <property type="nucleotide sequence ID" value="NZ_JAUDCG010000011.1"/>
</dbReference>
<reference evidence="1 2" key="2">
    <citation type="submission" date="2023-06" db="EMBL/GenBank/DDBJ databases">
        <title>Identification and characterization of horizontal gene transfer across gut microbiota members of farm animals based on homology search.</title>
        <authorList>
            <person name="Schwarzerova J."/>
            <person name="Nykrynova M."/>
            <person name="Jureckova K."/>
            <person name="Cejkova D."/>
            <person name="Rychlik I."/>
        </authorList>
    </citation>
    <scope>NUCLEOTIDE SEQUENCE [LARGE SCALE GENOMIC DNA]</scope>
    <source>
        <strain evidence="1 2">ET39</strain>
    </source>
</reference>
<dbReference type="Proteomes" id="UP001529340">
    <property type="component" value="Unassembled WGS sequence"/>
</dbReference>
<dbReference type="EMBL" id="JAUDCG010000011">
    <property type="protein sequence ID" value="MDM8156711.1"/>
    <property type="molecule type" value="Genomic_DNA"/>
</dbReference>
<protein>
    <submittedName>
        <fullName evidence="1">Uncharacterized protein</fullName>
    </submittedName>
</protein>
<gene>
    <name evidence="1" type="ORF">QUV96_03555</name>
</gene>
<name>A0ABT7UAQ3_9FIRM</name>